<keyword evidence="3" id="KW-0560">Oxidoreductase</keyword>
<feature type="signal peptide" evidence="4">
    <location>
        <begin position="1"/>
        <end position="20"/>
    </location>
</feature>
<protein>
    <submittedName>
        <fullName evidence="5">NAD(P)-binding protein</fullName>
    </submittedName>
</protein>
<dbReference type="STRING" id="230819.A0A5C3L4K8"/>
<comment type="similarity">
    <text evidence="1">Belongs to the short-chain dehydrogenases/reductases (SDR) family.</text>
</comment>
<dbReference type="SUPFAM" id="SSF51735">
    <property type="entry name" value="NAD(P)-binding Rossmann-fold domains"/>
    <property type="match status" value="1"/>
</dbReference>
<dbReference type="Pfam" id="PF00106">
    <property type="entry name" value="adh_short"/>
    <property type="match status" value="1"/>
</dbReference>
<accession>A0A5C3L4K8</accession>
<feature type="chain" id="PRO_5022853911" evidence="4">
    <location>
        <begin position="21"/>
        <end position="341"/>
    </location>
</feature>
<dbReference type="PANTHER" id="PTHR24320">
    <property type="entry name" value="RETINOL DEHYDROGENASE"/>
    <property type="match status" value="1"/>
</dbReference>
<name>A0A5C3L4K8_COPMA</name>
<evidence type="ECO:0000313" key="5">
    <source>
        <dbReference type="EMBL" id="TFK27727.1"/>
    </source>
</evidence>
<dbReference type="InterPro" id="IPR002347">
    <property type="entry name" value="SDR_fam"/>
</dbReference>
<reference evidence="5 6" key="1">
    <citation type="journal article" date="2019" name="Nat. Ecol. Evol.">
        <title>Megaphylogeny resolves global patterns of mushroom evolution.</title>
        <authorList>
            <person name="Varga T."/>
            <person name="Krizsan K."/>
            <person name="Foldi C."/>
            <person name="Dima B."/>
            <person name="Sanchez-Garcia M."/>
            <person name="Sanchez-Ramirez S."/>
            <person name="Szollosi G.J."/>
            <person name="Szarkandi J.G."/>
            <person name="Papp V."/>
            <person name="Albert L."/>
            <person name="Andreopoulos W."/>
            <person name="Angelini C."/>
            <person name="Antonin V."/>
            <person name="Barry K.W."/>
            <person name="Bougher N.L."/>
            <person name="Buchanan P."/>
            <person name="Buyck B."/>
            <person name="Bense V."/>
            <person name="Catcheside P."/>
            <person name="Chovatia M."/>
            <person name="Cooper J."/>
            <person name="Damon W."/>
            <person name="Desjardin D."/>
            <person name="Finy P."/>
            <person name="Geml J."/>
            <person name="Haridas S."/>
            <person name="Hughes K."/>
            <person name="Justo A."/>
            <person name="Karasinski D."/>
            <person name="Kautmanova I."/>
            <person name="Kiss B."/>
            <person name="Kocsube S."/>
            <person name="Kotiranta H."/>
            <person name="LaButti K.M."/>
            <person name="Lechner B.E."/>
            <person name="Liimatainen K."/>
            <person name="Lipzen A."/>
            <person name="Lukacs Z."/>
            <person name="Mihaltcheva S."/>
            <person name="Morgado L.N."/>
            <person name="Niskanen T."/>
            <person name="Noordeloos M.E."/>
            <person name="Ohm R.A."/>
            <person name="Ortiz-Santana B."/>
            <person name="Ovrebo C."/>
            <person name="Racz N."/>
            <person name="Riley R."/>
            <person name="Savchenko A."/>
            <person name="Shiryaev A."/>
            <person name="Soop K."/>
            <person name="Spirin V."/>
            <person name="Szebenyi C."/>
            <person name="Tomsovsky M."/>
            <person name="Tulloss R.E."/>
            <person name="Uehling J."/>
            <person name="Grigoriev I.V."/>
            <person name="Vagvolgyi C."/>
            <person name="Papp T."/>
            <person name="Martin F.M."/>
            <person name="Miettinen O."/>
            <person name="Hibbett D.S."/>
            <person name="Nagy L.G."/>
        </authorList>
    </citation>
    <scope>NUCLEOTIDE SEQUENCE [LARGE SCALE GENOMIC DNA]</scope>
    <source>
        <strain evidence="5 6">CBS 121175</strain>
    </source>
</reference>
<dbReference type="OrthoDB" id="191139at2759"/>
<evidence type="ECO:0000256" key="2">
    <source>
        <dbReference type="ARBA" id="ARBA00022857"/>
    </source>
</evidence>
<organism evidence="5 6">
    <name type="scientific">Coprinopsis marcescibilis</name>
    <name type="common">Agaric fungus</name>
    <name type="synonym">Psathyrella marcescibilis</name>
    <dbReference type="NCBI Taxonomy" id="230819"/>
    <lineage>
        <taxon>Eukaryota</taxon>
        <taxon>Fungi</taxon>
        <taxon>Dikarya</taxon>
        <taxon>Basidiomycota</taxon>
        <taxon>Agaricomycotina</taxon>
        <taxon>Agaricomycetes</taxon>
        <taxon>Agaricomycetidae</taxon>
        <taxon>Agaricales</taxon>
        <taxon>Agaricineae</taxon>
        <taxon>Psathyrellaceae</taxon>
        <taxon>Coprinopsis</taxon>
    </lineage>
</organism>
<dbReference type="PANTHER" id="PTHR24320:SF236">
    <property type="entry name" value="SHORT-CHAIN DEHYDROGENASE-RELATED"/>
    <property type="match status" value="1"/>
</dbReference>
<evidence type="ECO:0000256" key="1">
    <source>
        <dbReference type="ARBA" id="ARBA00006484"/>
    </source>
</evidence>
<dbReference type="Proteomes" id="UP000307440">
    <property type="component" value="Unassembled WGS sequence"/>
</dbReference>
<dbReference type="AlphaFoldDB" id="A0A5C3L4K8"/>
<keyword evidence="2" id="KW-0521">NADP</keyword>
<dbReference type="EMBL" id="ML210162">
    <property type="protein sequence ID" value="TFK27727.1"/>
    <property type="molecule type" value="Genomic_DNA"/>
</dbReference>
<gene>
    <name evidence="5" type="ORF">FA15DRAFT_148958</name>
</gene>
<keyword evidence="6" id="KW-1185">Reference proteome</keyword>
<evidence type="ECO:0000256" key="3">
    <source>
        <dbReference type="ARBA" id="ARBA00023002"/>
    </source>
</evidence>
<dbReference type="InterPro" id="IPR036291">
    <property type="entry name" value="NAD(P)-bd_dom_sf"/>
</dbReference>
<dbReference type="PRINTS" id="PR00081">
    <property type="entry name" value="GDHRDH"/>
</dbReference>
<dbReference type="GO" id="GO:0016491">
    <property type="term" value="F:oxidoreductase activity"/>
    <property type="evidence" value="ECO:0007669"/>
    <property type="project" value="UniProtKB-KW"/>
</dbReference>
<evidence type="ECO:0000256" key="4">
    <source>
        <dbReference type="SAM" id="SignalP"/>
    </source>
</evidence>
<proteinExistence type="inferred from homology"/>
<sequence length="341" mass="38507">MSSLLGWLLSQWLSLWFSFSNRVAFFKEAWFAGKPTWTLADVPDLTGQVIIVTGGSSGIGVETIRTLLRRNAKVYLAARNEKASNAVIVRLHSETGQKALFLKLDLTDLDSVKVAAREFQRKETRLDALYNNAGVSHVPVDQTINGYDIVFHTNVIGPFLLTKLLLPLLLETRKVRDDKRVRIIHLSSSAHHFAPPQLLDFATFKDGPARRKHGLDLNFFYCQSKVANILVSNEVARRYGSRGVISLAVNPGNFETPIQRNVPRWIQRVLKPVLFIHPYEWNSLAALWAGTSIEAGEINGKYIIPWGKVGTPRRETYDNSLGNELWTWLEEQPSVSESSWI</sequence>
<dbReference type="Gene3D" id="3.40.50.720">
    <property type="entry name" value="NAD(P)-binding Rossmann-like Domain"/>
    <property type="match status" value="1"/>
</dbReference>
<evidence type="ECO:0000313" key="6">
    <source>
        <dbReference type="Proteomes" id="UP000307440"/>
    </source>
</evidence>
<keyword evidence="4" id="KW-0732">Signal</keyword>